<evidence type="ECO:0000256" key="2">
    <source>
        <dbReference type="ARBA" id="ARBA00022679"/>
    </source>
</evidence>
<dbReference type="Gene3D" id="3.30.559.10">
    <property type="entry name" value="Chloramphenicol acetyltransferase-like domain"/>
    <property type="match status" value="2"/>
</dbReference>
<keyword evidence="3" id="KW-0012">Acyltransferase</keyword>
<sequence>MAGEMEIEIIRRETIKPSTPTPHHLQSYKLCLLDQLGPVAYGPLVLFYPNNKAITTHQRSQHLKKSLSEALTLFYPLAGTVLSDNNSIQCIDDGAHFIEARVHGLLANFLHNPDSELLHRFLPIEIESTKAGNGPVFLVQASFFDCGGLAVGTCFAHKIGDATTLRAFLKSWSAIARGHGHEVVPHFGTASRFPPRDHFPFPRPSMLPVDKIKNVTKRFVFHASKMEALKAKVSSASVPNPTRVEAATALLWRSAMAAWRSSNKGIAKHSALTHAVNIRKWVQPPLPESTIGNLITFLAARTDNQVENQRDIKGLVAEMRKGKKKFTETQANRLGGESTFETMLEFMKELAEMMGKYDMNRLTCTSLCNFGLYGTDFGWGKPIWVTTPTPSSKNLAMIIDTRDGGGVDMWLCLTQEDMALFERDPELLEFASPNPSLLLPDEPPKWTAAL</sequence>
<dbReference type="Pfam" id="PF02458">
    <property type="entry name" value="Transferase"/>
    <property type="match status" value="1"/>
</dbReference>
<comment type="similarity">
    <text evidence="1">Belongs to the plant acyltransferase family.</text>
</comment>
<dbReference type="AlphaFoldDB" id="A0A978UL63"/>
<dbReference type="Proteomes" id="UP000813462">
    <property type="component" value="Unassembled WGS sequence"/>
</dbReference>
<accession>A0A978UL63</accession>
<evidence type="ECO:0000256" key="1">
    <source>
        <dbReference type="ARBA" id="ARBA00009861"/>
    </source>
</evidence>
<gene>
    <name evidence="4" type="ORF">FEM48_Zijuj10G0040200</name>
</gene>
<organism evidence="4 5">
    <name type="scientific">Ziziphus jujuba var. spinosa</name>
    <dbReference type="NCBI Taxonomy" id="714518"/>
    <lineage>
        <taxon>Eukaryota</taxon>
        <taxon>Viridiplantae</taxon>
        <taxon>Streptophyta</taxon>
        <taxon>Embryophyta</taxon>
        <taxon>Tracheophyta</taxon>
        <taxon>Spermatophyta</taxon>
        <taxon>Magnoliopsida</taxon>
        <taxon>eudicotyledons</taxon>
        <taxon>Gunneridae</taxon>
        <taxon>Pentapetalae</taxon>
        <taxon>rosids</taxon>
        <taxon>fabids</taxon>
        <taxon>Rosales</taxon>
        <taxon>Rhamnaceae</taxon>
        <taxon>Paliureae</taxon>
        <taxon>Ziziphus</taxon>
    </lineage>
</organism>
<evidence type="ECO:0008006" key="6">
    <source>
        <dbReference type="Google" id="ProtNLM"/>
    </source>
</evidence>
<reference evidence="4" key="1">
    <citation type="journal article" date="2021" name="Front. Plant Sci.">
        <title>Chromosome-Scale Genome Assembly for Chinese Sour Jujube and Insights Into Its Genome Evolution and Domestication Signature.</title>
        <authorList>
            <person name="Shen L.-Y."/>
            <person name="Luo H."/>
            <person name="Wang X.-L."/>
            <person name="Wang X.-M."/>
            <person name="Qiu X.-J."/>
            <person name="Liu H."/>
            <person name="Zhou S.-S."/>
            <person name="Jia K.-H."/>
            <person name="Nie S."/>
            <person name="Bao Y.-T."/>
            <person name="Zhang R.-G."/>
            <person name="Yun Q.-Z."/>
            <person name="Chai Y.-H."/>
            <person name="Lu J.-Y."/>
            <person name="Li Y."/>
            <person name="Zhao S.-W."/>
            <person name="Mao J.-F."/>
            <person name="Jia S.-G."/>
            <person name="Mao Y.-M."/>
        </authorList>
    </citation>
    <scope>NUCLEOTIDE SEQUENCE</scope>
    <source>
        <strain evidence="4">AT0</strain>
        <tissue evidence="4">Leaf</tissue>
    </source>
</reference>
<comment type="caution">
    <text evidence="4">The sequence shown here is derived from an EMBL/GenBank/DDBJ whole genome shotgun (WGS) entry which is preliminary data.</text>
</comment>
<proteinExistence type="inferred from homology"/>
<dbReference type="OrthoDB" id="671439at2759"/>
<protein>
    <recommendedName>
        <fullName evidence="6">BAHD acyltransferase BIA1-like</fullName>
    </recommendedName>
</protein>
<dbReference type="PANTHER" id="PTHR31623:SF122">
    <property type="entry name" value="HXXXD-TYPE ACYL-TRANSFERASE FAMILY PROTEIN"/>
    <property type="match status" value="1"/>
</dbReference>
<dbReference type="EMBL" id="JAEACU010000010">
    <property type="protein sequence ID" value="KAH7515565.1"/>
    <property type="molecule type" value="Genomic_DNA"/>
</dbReference>
<dbReference type="InterPro" id="IPR023213">
    <property type="entry name" value="CAT-like_dom_sf"/>
</dbReference>
<evidence type="ECO:0000256" key="3">
    <source>
        <dbReference type="ARBA" id="ARBA00023315"/>
    </source>
</evidence>
<name>A0A978UL63_ZIZJJ</name>
<dbReference type="PANTHER" id="PTHR31623">
    <property type="entry name" value="F21J9.9"/>
    <property type="match status" value="1"/>
</dbReference>
<keyword evidence="2" id="KW-0808">Transferase</keyword>
<dbReference type="GO" id="GO:0016746">
    <property type="term" value="F:acyltransferase activity"/>
    <property type="evidence" value="ECO:0007669"/>
    <property type="project" value="UniProtKB-KW"/>
</dbReference>
<evidence type="ECO:0000313" key="4">
    <source>
        <dbReference type="EMBL" id="KAH7515565.1"/>
    </source>
</evidence>
<evidence type="ECO:0000313" key="5">
    <source>
        <dbReference type="Proteomes" id="UP000813462"/>
    </source>
</evidence>